<keyword evidence="9" id="KW-1185">Reference proteome</keyword>
<dbReference type="AlphaFoldDB" id="A0AAE0NNW0"/>
<accession>A0AAE0NNW0</accession>
<dbReference type="EMBL" id="JAULSW010000004">
    <property type="protein sequence ID" value="KAK3384991.1"/>
    <property type="molecule type" value="Genomic_DNA"/>
</dbReference>
<feature type="domain" description="Transcription initiation factor TFIID subunit 12" evidence="7">
    <location>
        <begin position="640"/>
        <end position="713"/>
    </location>
</feature>
<keyword evidence="4" id="KW-0804">Transcription</keyword>
<dbReference type="GO" id="GO:0003677">
    <property type="term" value="F:DNA binding"/>
    <property type="evidence" value="ECO:0007669"/>
    <property type="project" value="TreeGrafter"/>
</dbReference>
<comment type="caution">
    <text evidence="8">The sequence shown here is derived from an EMBL/GenBank/DDBJ whole genome shotgun (WGS) entry which is preliminary data.</text>
</comment>
<dbReference type="Pfam" id="PF03847">
    <property type="entry name" value="TFIID_20kDa"/>
    <property type="match status" value="1"/>
</dbReference>
<keyword evidence="3" id="KW-0805">Transcription regulation</keyword>
<comment type="similarity">
    <text evidence="2">Belongs to the TAF12 family.</text>
</comment>
<dbReference type="Proteomes" id="UP001285441">
    <property type="component" value="Unassembled WGS sequence"/>
</dbReference>
<feature type="compositionally biased region" description="Polar residues" evidence="6">
    <location>
        <begin position="483"/>
        <end position="506"/>
    </location>
</feature>
<dbReference type="Gene3D" id="1.10.20.10">
    <property type="entry name" value="Histone, subunit A"/>
    <property type="match status" value="1"/>
</dbReference>
<dbReference type="InterPro" id="IPR003228">
    <property type="entry name" value="TFIID_TAF12_dom"/>
</dbReference>
<evidence type="ECO:0000256" key="1">
    <source>
        <dbReference type="ARBA" id="ARBA00004123"/>
    </source>
</evidence>
<feature type="region of interest" description="Disordered" evidence="6">
    <location>
        <begin position="358"/>
        <end position="438"/>
    </location>
</feature>
<keyword evidence="5" id="KW-0539">Nucleus</keyword>
<reference evidence="8" key="1">
    <citation type="journal article" date="2023" name="Mol. Phylogenet. Evol.">
        <title>Genome-scale phylogeny and comparative genomics of the fungal order Sordariales.</title>
        <authorList>
            <person name="Hensen N."/>
            <person name="Bonometti L."/>
            <person name="Westerberg I."/>
            <person name="Brannstrom I.O."/>
            <person name="Guillou S."/>
            <person name="Cros-Aarteil S."/>
            <person name="Calhoun S."/>
            <person name="Haridas S."/>
            <person name="Kuo A."/>
            <person name="Mondo S."/>
            <person name="Pangilinan J."/>
            <person name="Riley R."/>
            <person name="LaButti K."/>
            <person name="Andreopoulos B."/>
            <person name="Lipzen A."/>
            <person name="Chen C."/>
            <person name="Yan M."/>
            <person name="Daum C."/>
            <person name="Ng V."/>
            <person name="Clum A."/>
            <person name="Steindorff A."/>
            <person name="Ohm R.A."/>
            <person name="Martin F."/>
            <person name="Silar P."/>
            <person name="Natvig D.O."/>
            <person name="Lalanne C."/>
            <person name="Gautier V."/>
            <person name="Ament-Velasquez S.L."/>
            <person name="Kruys A."/>
            <person name="Hutchinson M.I."/>
            <person name="Powell A.J."/>
            <person name="Barry K."/>
            <person name="Miller A.N."/>
            <person name="Grigoriev I.V."/>
            <person name="Debuchy R."/>
            <person name="Gladieux P."/>
            <person name="Hiltunen Thoren M."/>
            <person name="Johannesson H."/>
        </authorList>
    </citation>
    <scope>NUCLEOTIDE SEQUENCE</scope>
    <source>
        <strain evidence="8">CBS 232.78</strain>
    </source>
</reference>
<evidence type="ECO:0000259" key="7">
    <source>
        <dbReference type="Pfam" id="PF03847"/>
    </source>
</evidence>
<evidence type="ECO:0000256" key="2">
    <source>
        <dbReference type="ARBA" id="ARBA00007530"/>
    </source>
</evidence>
<dbReference type="FunFam" id="1.10.20.10:FF:000037">
    <property type="entry name" value="Transcription initiation factor TFIID subunit 12"/>
    <property type="match status" value="1"/>
</dbReference>
<name>A0AAE0NNW0_9PEZI</name>
<dbReference type="GO" id="GO:0000124">
    <property type="term" value="C:SAGA complex"/>
    <property type="evidence" value="ECO:0007669"/>
    <property type="project" value="InterPro"/>
</dbReference>
<feature type="region of interest" description="Disordered" evidence="6">
    <location>
        <begin position="1"/>
        <end position="44"/>
    </location>
</feature>
<dbReference type="GO" id="GO:0017025">
    <property type="term" value="F:TBP-class protein binding"/>
    <property type="evidence" value="ECO:0007669"/>
    <property type="project" value="TreeGrafter"/>
</dbReference>
<dbReference type="GO" id="GO:0046982">
    <property type="term" value="F:protein heterodimerization activity"/>
    <property type="evidence" value="ECO:0007669"/>
    <property type="project" value="InterPro"/>
</dbReference>
<evidence type="ECO:0000313" key="9">
    <source>
        <dbReference type="Proteomes" id="UP001285441"/>
    </source>
</evidence>
<feature type="compositionally biased region" description="Low complexity" evidence="6">
    <location>
        <begin position="94"/>
        <end position="113"/>
    </location>
</feature>
<organism evidence="8 9">
    <name type="scientific">Podospora didyma</name>
    <dbReference type="NCBI Taxonomy" id="330526"/>
    <lineage>
        <taxon>Eukaryota</taxon>
        <taxon>Fungi</taxon>
        <taxon>Dikarya</taxon>
        <taxon>Ascomycota</taxon>
        <taxon>Pezizomycotina</taxon>
        <taxon>Sordariomycetes</taxon>
        <taxon>Sordariomycetidae</taxon>
        <taxon>Sordariales</taxon>
        <taxon>Podosporaceae</taxon>
        <taxon>Podospora</taxon>
    </lineage>
</organism>
<proteinExistence type="inferred from homology"/>
<dbReference type="InterPro" id="IPR037794">
    <property type="entry name" value="TAF12"/>
</dbReference>
<evidence type="ECO:0000313" key="8">
    <source>
        <dbReference type="EMBL" id="KAK3384991.1"/>
    </source>
</evidence>
<evidence type="ECO:0000256" key="3">
    <source>
        <dbReference type="ARBA" id="ARBA00023015"/>
    </source>
</evidence>
<feature type="compositionally biased region" description="Polar residues" evidence="6">
    <location>
        <begin position="410"/>
        <end position="435"/>
    </location>
</feature>
<evidence type="ECO:0000256" key="4">
    <source>
        <dbReference type="ARBA" id="ARBA00023163"/>
    </source>
</evidence>
<evidence type="ECO:0000256" key="5">
    <source>
        <dbReference type="ARBA" id="ARBA00023242"/>
    </source>
</evidence>
<dbReference type="InterPro" id="IPR009072">
    <property type="entry name" value="Histone-fold"/>
</dbReference>
<sequence>MNAPPGHGPLGHQNPQAPNGPPRPPGLQMYRPEQMRTMPYLSDEDKEKYEKGLALLWKKYEATLQNPTSEQNNEARQKIVDFGKMLMTKLQSMRQQQMLGQGGQTLQQPQQSPTAPPAAVLGGAGNNGSAPPQTPTTATTTMAPSNPAAAAMPQQANKPLPPHILNHVNDMVFEAPAGAPDKAKFVEEIRSKYIKALVQMEQMRSALTKVDQQLANPQGLSPQDIKARQDQKAGFQKQYQNALSFANLVRKQCASSAHQKQPLANGGGVGPVSNSNTAAGANPRPQGLGQQGPQGQQNQQGQQGQQAGVGIGIGAQQQQQAAGLGIGGASGPNSLQMHNSTVAVSAAIDAAKKQQLAAAGRMSGANGLPGQQQNHTQSNQQQAPPSHQTQPGQVAAPQAQSQPSTPVTQHNPHNQPALTSHSQAIQNQQQMANHSQLQHQQLLFQAQQAQQAQNQQHIKIEQGTTQHIPTPLNTAIASGPIGIQSSGTPTQNSARVQTPQSATPTGANIRPLTHAAAIQIASQQPRSGSIPGPAGNTQGGTPASTQGVIGAAQQQGHPHAHPTQQVSSGQSTLSSKLPIPKTLPEKATQIPTPVPTMGGIGASRPTYSGGGSIGGVMNQPALSKTPAYQLEGEGERVLNKKKLDELVRQVCGGTAEGQEGNLLMPEVEESVLNLADAFVDSVLHSACRNAKERGSKVLEIRDIQLVLERTYNIRIPGYSSEELRTVRKVNPSTQWISKMSAVQAAKVMPGKGEQ</sequence>
<gene>
    <name evidence="8" type="ORF">B0H63DRAFT_472085</name>
</gene>
<feature type="compositionally biased region" description="Low complexity" evidence="6">
    <location>
        <begin position="371"/>
        <end position="409"/>
    </location>
</feature>
<dbReference type="PANTHER" id="PTHR12264:SF21">
    <property type="entry name" value="TRANSCRIPTION INITIATION FACTOR TFIID SUBUNIT 12"/>
    <property type="match status" value="1"/>
</dbReference>
<dbReference type="PANTHER" id="PTHR12264">
    <property type="entry name" value="TRANSCRIPTION INITIATION FACTOR TFIID SUBUNIT 12"/>
    <property type="match status" value="1"/>
</dbReference>
<dbReference type="GO" id="GO:0005669">
    <property type="term" value="C:transcription factor TFIID complex"/>
    <property type="evidence" value="ECO:0007669"/>
    <property type="project" value="InterPro"/>
</dbReference>
<feature type="compositionally biased region" description="Low complexity" evidence="6">
    <location>
        <begin position="286"/>
        <end position="306"/>
    </location>
</feature>
<feature type="region of interest" description="Disordered" evidence="6">
    <location>
        <begin position="521"/>
        <end position="578"/>
    </location>
</feature>
<feature type="region of interest" description="Disordered" evidence="6">
    <location>
        <begin position="94"/>
        <end position="163"/>
    </location>
</feature>
<comment type="subcellular location">
    <subcellularLocation>
        <location evidence="1">Nucleus</location>
    </subcellularLocation>
</comment>
<evidence type="ECO:0000256" key="6">
    <source>
        <dbReference type="SAM" id="MobiDB-lite"/>
    </source>
</evidence>
<reference evidence="8" key="2">
    <citation type="submission" date="2023-06" db="EMBL/GenBank/DDBJ databases">
        <authorList>
            <consortium name="Lawrence Berkeley National Laboratory"/>
            <person name="Haridas S."/>
            <person name="Hensen N."/>
            <person name="Bonometti L."/>
            <person name="Westerberg I."/>
            <person name="Brannstrom I.O."/>
            <person name="Guillou S."/>
            <person name="Cros-Aarteil S."/>
            <person name="Calhoun S."/>
            <person name="Kuo A."/>
            <person name="Mondo S."/>
            <person name="Pangilinan J."/>
            <person name="Riley R."/>
            <person name="LaButti K."/>
            <person name="Andreopoulos B."/>
            <person name="Lipzen A."/>
            <person name="Chen C."/>
            <person name="Yanf M."/>
            <person name="Daum C."/>
            <person name="Ng V."/>
            <person name="Clum A."/>
            <person name="Steindorff A."/>
            <person name="Ohm R."/>
            <person name="Martin F."/>
            <person name="Silar P."/>
            <person name="Natvig D."/>
            <person name="Lalanne C."/>
            <person name="Gautier V."/>
            <person name="Ament-velasquez S.L."/>
            <person name="Kruys A."/>
            <person name="Hutchinson M.I."/>
            <person name="Powell A.J."/>
            <person name="Barry K."/>
            <person name="Miller A.N."/>
            <person name="Grigoriev I.V."/>
            <person name="Debuchy R."/>
            <person name="Gladieux P."/>
            <person name="Thoren M.H."/>
            <person name="Johannesson H."/>
        </authorList>
    </citation>
    <scope>NUCLEOTIDE SEQUENCE</scope>
    <source>
        <strain evidence="8">CBS 232.78</strain>
    </source>
</reference>
<feature type="region of interest" description="Disordered" evidence="6">
    <location>
        <begin position="464"/>
        <end position="507"/>
    </location>
</feature>
<dbReference type="GO" id="GO:0051123">
    <property type="term" value="P:RNA polymerase II preinitiation complex assembly"/>
    <property type="evidence" value="ECO:0007669"/>
    <property type="project" value="TreeGrafter"/>
</dbReference>
<feature type="compositionally biased region" description="Low complexity" evidence="6">
    <location>
        <begin position="129"/>
        <end position="157"/>
    </location>
</feature>
<feature type="region of interest" description="Disordered" evidence="6">
    <location>
        <begin position="259"/>
        <end position="308"/>
    </location>
</feature>
<protein>
    <recommendedName>
        <fullName evidence="7">Transcription initiation factor TFIID subunit 12 domain-containing protein</fullName>
    </recommendedName>
</protein>
<feature type="compositionally biased region" description="Polar residues" evidence="6">
    <location>
        <begin position="535"/>
        <end position="575"/>
    </location>
</feature>
<dbReference type="SUPFAM" id="SSF47113">
    <property type="entry name" value="Histone-fold"/>
    <property type="match status" value="1"/>
</dbReference>
<feature type="compositionally biased region" description="Polar residues" evidence="6">
    <location>
        <begin position="464"/>
        <end position="476"/>
    </location>
</feature>
<dbReference type="CDD" id="cd07981">
    <property type="entry name" value="HFD_TAF12"/>
    <property type="match status" value="1"/>
</dbReference>